<dbReference type="AlphaFoldDB" id="A0A6L3AUS4"/>
<keyword evidence="2" id="KW-0472">Membrane</keyword>
<accession>A0A6L3AUS4</accession>
<dbReference type="RefSeq" id="WP_149167363.1">
    <property type="nucleotide sequence ID" value="NZ_QOKV01000022.1"/>
</dbReference>
<dbReference type="Pfam" id="PF20072">
    <property type="entry name" value="DUF6468"/>
    <property type="match status" value="1"/>
</dbReference>
<keyword evidence="2" id="KW-0812">Transmembrane</keyword>
<feature type="compositionally biased region" description="Pro residues" evidence="1">
    <location>
        <begin position="117"/>
        <end position="129"/>
    </location>
</feature>
<evidence type="ECO:0000256" key="2">
    <source>
        <dbReference type="SAM" id="Phobius"/>
    </source>
</evidence>
<dbReference type="Proteomes" id="UP000476837">
    <property type="component" value="Unassembled WGS sequence"/>
</dbReference>
<reference evidence="4 5" key="1">
    <citation type="submission" date="2018-07" db="EMBL/GenBank/DDBJ databases">
        <title>Genome sequence of Roseomonas fauriae ATCC 49958.</title>
        <authorList>
            <person name="Sant'Anna F.H."/>
            <person name="Baldani J.I."/>
            <person name="Zilli J.E."/>
            <person name="Reis V.M."/>
            <person name="Hartmann A."/>
            <person name="Cruz L."/>
            <person name="de Souza E.M."/>
            <person name="de Oliveira Pedrosa F."/>
            <person name="Passaglia L.M.P."/>
        </authorList>
    </citation>
    <scope>NUCLEOTIDE SEQUENCE [LARGE SCALE GENOMIC DNA]</scope>
    <source>
        <strain evidence="4 5">ATCC 49958</strain>
    </source>
</reference>
<feature type="region of interest" description="Disordered" evidence="1">
    <location>
        <begin position="110"/>
        <end position="149"/>
    </location>
</feature>
<comment type="caution">
    <text evidence="4">The sequence shown here is derived from an EMBL/GenBank/DDBJ whole genome shotgun (WGS) entry which is preliminary data.</text>
</comment>
<dbReference type="InterPro" id="IPR045531">
    <property type="entry name" value="DUF6468"/>
</dbReference>
<gene>
    <name evidence="4" type="ORF">DS837_25770</name>
</gene>
<evidence type="ECO:0000256" key="1">
    <source>
        <dbReference type="SAM" id="MobiDB-lite"/>
    </source>
</evidence>
<feature type="region of interest" description="Disordered" evidence="1">
    <location>
        <begin position="162"/>
        <end position="184"/>
    </location>
</feature>
<feature type="transmembrane region" description="Helical" evidence="2">
    <location>
        <begin position="6"/>
        <end position="24"/>
    </location>
</feature>
<feature type="domain" description="DUF6468" evidence="3">
    <location>
        <begin position="31"/>
        <end position="106"/>
    </location>
</feature>
<evidence type="ECO:0000313" key="4">
    <source>
        <dbReference type="EMBL" id="KAA0679668.1"/>
    </source>
</evidence>
<organism evidence="4 5">
    <name type="scientific">Azospirillum brasilense</name>
    <dbReference type="NCBI Taxonomy" id="192"/>
    <lineage>
        <taxon>Bacteria</taxon>
        <taxon>Pseudomonadati</taxon>
        <taxon>Pseudomonadota</taxon>
        <taxon>Alphaproteobacteria</taxon>
        <taxon>Rhodospirillales</taxon>
        <taxon>Azospirillaceae</taxon>
        <taxon>Azospirillum</taxon>
    </lineage>
</organism>
<proteinExistence type="predicted"/>
<protein>
    <recommendedName>
        <fullName evidence="3">DUF6468 domain-containing protein</fullName>
    </recommendedName>
</protein>
<dbReference type="EMBL" id="QOKV01000022">
    <property type="protein sequence ID" value="KAA0679668.1"/>
    <property type="molecule type" value="Genomic_DNA"/>
</dbReference>
<sequence>MVSFLIDAVLAIMLVTATVFLVIVNKRLKVMRSSQAEIGALIGTFSKTIDETEASVQRLVAAATEASAKLSDGLDRAKGVTEEAALVLGSCERASKRIEASVQEARALVRRLEDGPAPRPRPRPVPPPAAMVESVPTPAPDSDAPEDEDGFRPMRVAALAGAAARPVNESPHAPEAAPMAVTETAESTVDIGGARQQAANAFYARLRAIGPER</sequence>
<name>A0A6L3AUS4_AZOBR</name>
<evidence type="ECO:0000259" key="3">
    <source>
        <dbReference type="Pfam" id="PF20072"/>
    </source>
</evidence>
<keyword evidence="2" id="KW-1133">Transmembrane helix</keyword>
<evidence type="ECO:0000313" key="5">
    <source>
        <dbReference type="Proteomes" id="UP000476837"/>
    </source>
</evidence>